<dbReference type="InterPro" id="IPR018517">
    <property type="entry name" value="tRNA_hU_synthase_CS"/>
</dbReference>
<evidence type="ECO:0000256" key="1">
    <source>
        <dbReference type="ARBA" id="ARBA00001917"/>
    </source>
</evidence>
<dbReference type="GO" id="GO:0050660">
    <property type="term" value="F:flavin adenine dinucleotide binding"/>
    <property type="evidence" value="ECO:0007669"/>
    <property type="project" value="InterPro"/>
</dbReference>
<name>A0A2V2VHC7_TRYCR</name>
<dbReference type="FunFam" id="3.20.20.70:FF:000221">
    <property type="entry name" value="tRNA-dihydrouridine synthase"/>
    <property type="match status" value="1"/>
</dbReference>
<evidence type="ECO:0000256" key="2">
    <source>
        <dbReference type="ARBA" id="ARBA00022630"/>
    </source>
</evidence>
<evidence type="ECO:0000256" key="3">
    <source>
        <dbReference type="ARBA" id="ARBA00022643"/>
    </source>
</evidence>
<evidence type="ECO:0000256" key="5">
    <source>
        <dbReference type="ARBA" id="ARBA00023002"/>
    </source>
</evidence>
<dbReference type="PROSITE" id="PS01136">
    <property type="entry name" value="UPF0034"/>
    <property type="match status" value="1"/>
</dbReference>
<dbReference type="Proteomes" id="UP000246121">
    <property type="component" value="Unassembled WGS sequence"/>
</dbReference>
<dbReference type="VEuPathDB" id="TriTrypDB:TcCL_ESM04564"/>
<evidence type="ECO:0000259" key="6">
    <source>
        <dbReference type="Pfam" id="PF01207"/>
    </source>
</evidence>
<dbReference type="Pfam" id="PF01207">
    <property type="entry name" value="Dus"/>
    <property type="match status" value="1"/>
</dbReference>
<evidence type="ECO:0000256" key="4">
    <source>
        <dbReference type="ARBA" id="ARBA00022694"/>
    </source>
</evidence>
<dbReference type="VEuPathDB" id="TriTrypDB:TcCLB.506265.180"/>
<dbReference type="InterPro" id="IPR013785">
    <property type="entry name" value="Aldolase_TIM"/>
</dbReference>
<dbReference type="SUPFAM" id="SSF51395">
    <property type="entry name" value="FMN-linked oxidoreductases"/>
    <property type="match status" value="1"/>
</dbReference>
<gene>
    <name evidence="7" type="ORF">C4B63_20g51</name>
</gene>
<keyword evidence="5" id="KW-0560">Oxidoreductase</keyword>
<dbReference type="InterPro" id="IPR035587">
    <property type="entry name" value="DUS-like_FMN-bd"/>
</dbReference>
<dbReference type="VEuPathDB" id="TriTrypDB:C3747_25g169"/>
<dbReference type="VEuPathDB" id="TriTrypDB:TCDM_03544"/>
<organism evidence="7 8">
    <name type="scientific">Trypanosoma cruzi</name>
    <dbReference type="NCBI Taxonomy" id="5693"/>
    <lineage>
        <taxon>Eukaryota</taxon>
        <taxon>Discoba</taxon>
        <taxon>Euglenozoa</taxon>
        <taxon>Kinetoplastea</taxon>
        <taxon>Metakinetoplastina</taxon>
        <taxon>Trypanosomatida</taxon>
        <taxon>Trypanosomatidae</taxon>
        <taxon>Trypanosoma</taxon>
        <taxon>Schizotrypanum</taxon>
    </lineage>
</organism>
<keyword evidence="2" id="KW-0285">Flavoprotein</keyword>
<dbReference type="VEuPathDB" id="TriTrypDB:BCY84_19051"/>
<comment type="cofactor">
    <cofactor evidence="1">
        <name>FMN</name>
        <dbReference type="ChEBI" id="CHEBI:58210"/>
    </cofactor>
</comment>
<dbReference type="Gene3D" id="3.20.20.70">
    <property type="entry name" value="Aldolase class I"/>
    <property type="match status" value="1"/>
</dbReference>
<evidence type="ECO:0000313" key="8">
    <source>
        <dbReference type="Proteomes" id="UP000246121"/>
    </source>
</evidence>
<dbReference type="GO" id="GO:0017150">
    <property type="term" value="F:tRNA dihydrouridine synthase activity"/>
    <property type="evidence" value="ECO:0007669"/>
    <property type="project" value="InterPro"/>
</dbReference>
<dbReference type="GO" id="GO:0005737">
    <property type="term" value="C:cytoplasm"/>
    <property type="evidence" value="ECO:0007669"/>
    <property type="project" value="UniProtKB-ARBA"/>
</dbReference>
<dbReference type="VEuPathDB" id="TriTrypDB:TCSYLVIO_003938"/>
<protein>
    <recommendedName>
        <fullName evidence="6">DUS-like FMN-binding domain-containing protein</fullName>
    </recommendedName>
</protein>
<evidence type="ECO:0000313" key="7">
    <source>
        <dbReference type="EMBL" id="PWU95857.1"/>
    </source>
</evidence>
<dbReference type="VEuPathDB" id="TriTrypDB:TcG_01946"/>
<keyword evidence="4" id="KW-0819">tRNA processing</keyword>
<dbReference type="VEuPathDB" id="TriTrypDB:Tc_MARK_2635"/>
<dbReference type="AlphaFoldDB" id="A0A2V2VHC7"/>
<feature type="domain" description="DUS-like FMN-binding" evidence="6">
    <location>
        <begin position="80"/>
        <end position="302"/>
    </location>
</feature>
<dbReference type="VEuPathDB" id="TriTrypDB:C4B63_20g51"/>
<sequence length="428" mass="46224">MERLNDDDEREDLYCVDHGRLKYKHTDLLAMLRDAQSAIIRFSEENHDIIADAVNFASTSERTNTLRKLEEAYLGIVKVQAPMVRCSRPAFRKLCRLWGTDVSYTHMIMADSFTCSDAARHADFSIYAGEERLVAQIASCSGPVAAEAATLLAPYCDAIDLNCGCPQRWIIKEGLGSALLQKPEVVADMVRCIHNGLSGGVSLPCVVKMRVNNDVGRSVDFARHCEAAGCGWITVHGRTPSCSAHAPVRLDAIRTIRECVSVPVVANGGVNNPQTALKTSLTTGAGAVMSATGLLANPACFYVPREGELLLFAPQRRGVDVALEASMGPCQGADEGASTAGSENSTWLKGLPGCPVEVISDFIRLSCVTDLASKATSMHLLKMGGNYLSPTERVFLAQMHSSFSVVSAFQQLGLYTQDGRFRVVESVT</sequence>
<dbReference type="VEuPathDB" id="TriTrypDB:TcCLB.506435.200"/>
<accession>A0A2V2VHC7</accession>
<dbReference type="PANTHER" id="PTHR11082:SF31">
    <property type="entry name" value="TRNA-DIHYDROURIDINE(20A_20B) SYNTHASE [NAD(P)+]-LIKE"/>
    <property type="match status" value="1"/>
</dbReference>
<keyword evidence="3" id="KW-0288">FMN</keyword>
<dbReference type="VEuPathDB" id="TriTrypDB:ECC02_007118"/>
<proteinExistence type="predicted"/>
<dbReference type="PANTHER" id="PTHR11082">
    <property type="entry name" value="TRNA-DIHYDROURIDINE SYNTHASE"/>
    <property type="match status" value="1"/>
</dbReference>
<reference evidence="7 8" key="1">
    <citation type="journal article" date="2018" name="Microb. Genom.">
        <title>Expanding an expanded genome: long-read sequencing of Trypanosoma cruzi.</title>
        <authorList>
            <person name="Berna L."/>
            <person name="Rodriguez M."/>
            <person name="Chiribao M.L."/>
            <person name="Parodi-Talice A."/>
            <person name="Pita S."/>
            <person name="Rijo G."/>
            <person name="Alvarez-Valin F."/>
            <person name="Robello C."/>
        </authorList>
    </citation>
    <scope>NUCLEOTIDE SEQUENCE [LARGE SCALE GENOMIC DNA]</scope>
    <source>
        <strain evidence="7 8">Dm28c</strain>
    </source>
</reference>
<dbReference type="CDD" id="cd02801">
    <property type="entry name" value="DUS_like_FMN"/>
    <property type="match status" value="1"/>
</dbReference>
<dbReference type="EMBL" id="PRFA01000020">
    <property type="protein sequence ID" value="PWU95857.1"/>
    <property type="molecule type" value="Genomic_DNA"/>
</dbReference>
<comment type="caution">
    <text evidence="7">The sequence shown here is derived from an EMBL/GenBank/DDBJ whole genome shotgun (WGS) entry which is preliminary data.</text>
</comment>
<dbReference type="VEuPathDB" id="TriTrypDB:TcBrA4_0122350"/>